<gene>
    <name evidence="2" type="ORF">HRR80_002333</name>
</gene>
<protein>
    <submittedName>
        <fullName evidence="2">Uncharacterized protein</fullName>
    </submittedName>
</protein>
<sequence length="450" mass="49545">MLLSVAPPNPMHNDFKPPHDYPTYTKPNPSRYSPPESPRNLPSFFEDSKMNNSHRGLPLPAGLSLPAPERGHPSAPLPLGHLPAPPSQWAGQDESMRSWLHAKAEEDRRKQEEEKTRQETLRLDQRRIEQSMLRDSLQGGVPPAMVPLIFAGIGGGSLPGQALEWAQQYLASLSIQNQQQQQQIQSQQQQMQFQQQQQQLSPDIHRDTTSRMIPPNPYGGHQPPSLQTQLTQPSSQARDAVSGPPPSTSLPRLNTTDFIANPTTNPASRQPMAQTQPQTTSSEQSSGPGLFFHHWTPPNQTGGGNQPATPSGKSNQGSPFSQSAGSHLRSDYQNSPKKRKTTGGQSMPMPPTSQRSDPPHPISSRSSGERETSPGHRGRPPRHSRQNSSTSSRELDSSNRNIARPSSRQRRRDDLSGVGAGPRRQLVDSSPGGSGEDHPFRYESFKSETR</sequence>
<feature type="region of interest" description="Disordered" evidence="1">
    <location>
        <begin position="1"/>
        <end position="120"/>
    </location>
</feature>
<feature type="compositionally biased region" description="Polar residues" evidence="1">
    <location>
        <begin position="306"/>
        <end position="335"/>
    </location>
</feature>
<name>A0AAN6EZP5_EXODE</name>
<feature type="region of interest" description="Disordered" evidence="1">
    <location>
        <begin position="190"/>
        <end position="450"/>
    </location>
</feature>
<reference evidence="2" key="1">
    <citation type="submission" date="2023-01" db="EMBL/GenBank/DDBJ databases">
        <title>Exophiala dermititidis isolated from Cystic Fibrosis Patient.</title>
        <authorList>
            <person name="Kurbessoian T."/>
            <person name="Crocker A."/>
            <person name="Murante D."/>
            <person name="Hogan D.A."/>
            <person name="Stajich J.E."/>
        </authorList>
    </citation>
    <scope>NUCLEOTIDE SEQUENCE</scope>
    <source>
        <strain evidence="2">Ex8</strain>
    </source>
</reference>
<evidence type="ECO:0000313" key="3">
    <source>
        <dbReference type="Proteomes" id="UP001161757"/>
    </source>
</evidence>
<organism evidence="2 3">
    <name type="scientific">Exophiala dermatitidis</name>
    <name type="common">Black yeast-like fungus</name>
    <name type="synonym">Wangiella dermatitidis</name>
    <dbReference type="NCBI Taxonomy" id="5970"/>
    <lineage>
        <taxon>Eukaryota</taxon>
        <taxon>Fungi</taxon>
        <taxon>Dikarya</taxon>
        <taxon>Ascomycota</taxon>
        <taxon>Pezizomycotina</taxon>
        <taxon>Eurotiomycetes</taxon>
        <taxon>Chaetothyriomycetidae</taxon>
        <taxon>Chaetothyriales</taxon>
        <taxon>Herpotrichiellaceae</taxon>
        <taxon>Exophiala</taxon>
    </lineage>
</organism>
<feature type="compositionally biased region" description="Low complexity" evidence="1">
    <location>
        <begin position="190"/>
        <end position="199"/>
    </location>
</feature>
<feature type="compositionally biased region" description="Basic and acidic residues" evidence="1">
    <location>
        <begin position="435"/>
        <end position="450"/>
    </location>
</feature>
<comment type="caution">
    <text evidence="2">The sequence shown here is derived from an EMBL/GenBank/DDBJ whole genome shotgun (WGS) entry which is preliminary data.</text>
</comment>
<feature type="compositionally biased region" description="Basic and acidic residues" evidence="1">
    <location>
        <begin position="102"/>
        <end position="120"/>
    </location>
</feature>
<feature type="compositionally biased region" description="Low complexity" evidence="1">
    <location>
        <begin position="274"/>
        <end position="286"/>
    </location>
</feature>
<evidence type="ECO:0000313" key="2">
    <source>
        <dbReference type="EMBL" id="KAJ8993829.1"/>
    </source>
</evidence>
<feature type="compositionally biased region" description="Basic residues" evidence="1">
    <location>
        <begin position="376"/>
        <end position="385"/>
    </location>
</feature>
<feature type="compositionally biased region" description="Low complexity" evidence="1">
    <location>
        <begin position="222"/>
        <end position="236"/>
    </location>
</feature>
<accession>A0AAN6EZP5</accession>
<dbReference type="Proteomes" id="UP001161757">
    <property type="component" value="Unassembled WGS sequence"/>
</dbReference>
<proteinExistence type="predicted"/>
<feature type="compositionally biased region" description="Polar residues" evidence="1">
    <location>
        <begin position="386"/>
        <end position="406"/>
    </location>
</feature>
<feature type="compositionally biased region" description="Low complexity" evidence="1">
    <location>
        <begin position="56"/>
        <end position="82"/>
    </location>
</feature>
<evidence type="ECO:0000256" key="1">
    <source>
        <dbReference type="SAM" id="MobiDB-lite"/>
    </source>
</evidence>
<dbReference type="AlphaFoldDB" id="A0AAN6EZP5"/>
<feature type="compositionally biased region" description="Polar residues" evidence="1">
    <location>
        <begin position="249"/>
        <end position="273"/>
    </location>
</feature>
<dbReference type="EMBL" id="JAJGCB010000003">
    <property type="protein sequence ID" value="KAJ8993829.1"/>
    <property type="molecule type" value="Genomic_DNA"/>
</dbReference>